<reference evidence="5" key="1">
    <citation type="journal article" date="2020" name="Stud. Mycol.">
        <title>101 Dothideomycetes genomes: a test case for predicting lifestyles and emergence of pathogens.</title>
        <authorList>
            <person name="Haridas S."/>
            <person name="Albert R."/>
            <person name="Binder M."/>
            <person name="Bloem J."/>
            <person name="Labutti K."/>
            <person name="Salamov A."/>
            <person name="Andreopoulos B."/>
            <person name="Baker S."/>
            <person name="Barry K."/>
            <person name="Bills G."/>
            <person name="Bluhm B."/>
            <person name="Cannon C."/>
            <person name="Castanera R."/>
            <person name="Culley D."/>
            <person name="Daum C."/>
            <person name="Ezra D."/>
            <person name="Gonzalez J."/>
            <person name="Henrissat B."/>
            <person name="Kuo A."/>
            <person name="Liang C."/>
            <person name="Lipzen A."/>
            <person name="Lutzoni F."/>
            <person name="Magnuson J."/>
            <person name="Mondo S."/>
            <person name="Nolan M."/>
            <person name="Ohm R."/>
            <person name="Pangilinan J."/>
            <person name="Park H.-J."/>
            <person name="Ramirez L."/>
            <person name="Alfaro M."/>
            <person name="Sun H."/>
            <person name="Tritt A."/>
            <person name="Yoshinaga Y."/>
            <person name="Zwiers L.-H."/>
            <person name="Turgeon B."/>
            <person name="Goodwin S."/>
            <person name="Spatafora J."/>
            <person name="Crous P."/>
            <person name="Grigoriev I."/>
        </authorList>
    </citation>
    <scope>NUCLEOTIDE SEQUENCE</scope>
    <source>
        <strain evidence="5">CBS 122367</strain>
    </source>
</reference>
<dbReference type="Gene3D" id="3.50.50.60">
    <property type="entry name" value="FAD/NAD(P)-binding domain"/>
    <property type="match status" value="2"/>
</dbReference>
<dbReference type="Pfam" id="PF01494">
    <property type="entry name" value="FAD_binding_3"/>
    <property type="match status" value="2"/>
</dbReference>
<sequence>MRALISGAGVAGPTLAWFLAKTGPHVTIVEKSHSLLPIGQNIDVNGTALSVIKKMGLMDELRRLNTTEKGTQFVDTNGRQLASFPLKEGSVSATSEYKILRRDLVKMLAEASLKLPHVEYMFNTTIEKVHSSDGDAVKVELSNGEVYEYDLFQYFSSEDVTVIDKNMYAVYGNITRLSGDNDIRMPCNDAQKKAWDIAARSDRQTQHALIRSEFADADWQAQRLFDMMDQSPDFYFKAIQQIKMSKWSNGRVVCIGDAAYAPTPLTGASLALLGAYVLAGELSKLNPGENPASALKAYETNFRPFVEETQWTAWQRQLFRAAMWVISKIVAVPWFASRHDENKEDANFPLPQ</sequence>
<dbReference type="OrthoDB" id="655030at2759"/>
<protein>
    <submittedName>
        <fullName evidence="5">FAD/NAD(P)-binding domain-containing protein</fullName>
    </submittedName>
</protein>
<dbReference type="PRINTS" id="PR00420">
    <property type="entry name" value="RNGMNOXGNASE"/>
</dbReference>
<evidence type="ECO:0000259" key="4">
    <source>
        <dbReference type="Pfam" id="PF01494"/>
    </source>
</evidence>
<evidence type="ECO:0000313" key="5">
    <source>
        <dbReference type="EMBL" id="KAF2681007.1"/>
    </source>
</evidence>
<evidence type="ECO:0000256" key="3">
    <source>
        <dbReference type="ARBA" id="ARBA00023002"/>
    </source>
</evidence>
<dbReference type="PANTHER" id="PTHR46865:SF2">
    <property type="entry name" value="MONOOXYGENASE"/>
    <property type="match status" value="1"/>
</dbReference>
<evidence type="ECO:0000313" key="6">
    <source>
        <dbReference type="Proteomes" id="UP000799291"/>
    </source>
</evidence>
<dbReference type="SUPFAM" id="SSF51905">
    <property type="entry name" value="FAD/NAD(P)-binding domain"/>
    <property type="match status" value="1"/>
</dbReference>
<dbReference type="AlphaFoldDB" id="A0A6G1IRX6"/>
<dbReference type="PANTHER" id="PTHR46865">
    <property type="entry name" value="OXIDOREDUCTASE-RELATED"/>
    <property type="match status" value="1"/>
</dbReference>
<keyword evidence="3" id="KW-0560">Oxidoreductase</keyword>
<organism evidence="5 6">
    <name type="scientific">Lentithecium fluviatile CBS 122367</name>
    <dbReference type="NCBI Taxonomy" id="1168545"/>
    <lineage>
        <taxon>Eukaryota</taxon>
        <taxon>Fungi</taxon>
        <taxon>Dikarya</taxon>
        <taxon>Ascomycota</taxon>
        <taxon>Pezizomycotina</taxon>
        <taxon>Dothideomycetes</taxon>
        <taxon>Pleosporomycetidae</taxon>
        <taxon>Pleosporales</taxon>
        <taxon>Massarineae</taxon>
        <taxon>Lentitheciaceae</taxon>
        <taxon>Lentithecium</taxon>
    </lineage>
</organism>
<gene>
    <name evidence="5" type="ORF">K458DRAFT_457563</name>
</gene>
<keyword evidence="6" id="KW-1185">Reference proteome</keyword>
<dbReference type="InterPro" id="IPR051704">
    <property type="entry name" value="FAD_aromatic-hydroxylase"/>
</dbReference>
<evidence type="ECO:0000256" key="1">
    <source>
        <dbReference type="ARBA" id="ARBA00022630"/>
    </source>
</evidence>
<dbReference type="EMBL" id="MU005593">
    <property type="protein sequence ID" value="KAF2681007.1"/>
    <property type="molecule type" value="Genomic_DNA"/>
</dbReference>
<dbReference type="GO" id="GO:0016491">
    <property type="term" value="F:oxidoreductase activity"/>
    <property type="evidence" value="ECO:0007669"/>
    <property type="project" value="UniProtKB-KW"/>
</dbReference>
<evidence type="ECO:0000256" key="2">
    <source>
        <dbReference type="ARBA" id="ARBA00022827"/>
    </source>
</evidence>
<feature type="domain" description="FAD-binding" evidence="4">
    <location>
        <begin position="239"/>
        <end position="308"/>
    </location>
</feature>
<feature type="domain" description="FAD-binding" evidence="4">
    <location>
        <begin position="3"/>
        <end position="144"/>
    </location>
</feature>
<accession>A0A6G1IRX6</accession>
<keyword evidence="2" id="KW-0274">FAD</keyword>
<name>A0A6G1IRX6_9PLEO</name>
<dbReference type="InterPro" id="IPR002938">
    <property type="entry name" value="FAD-bd"/>
</dbReference>
<keyword evidence="1" id="KW-0285">Flavoprotein</keyword>
<dbReference type="Proteomes" id="UP000799291">
    <property type="component" value="Unassembled WGS sequence"/>
</dbReference>
<dbReference type="GO" id="GO:0071949">
    <property type="term" value="F:FAD binding"/>
    <property type="evidence" value="ECO:0007669"/>
    <property type="project" value="InterPro"/>
</dbReference>
<proteinExistence type="predicted"/>
<dbReference type="InterPro" id="IPR036188">
    <property type="entry name" value="FAD/NAD-bd_sf"/>
</dbReference>